<gene>
    <name evidence="7" type="ORF">PbJCM13498_17090</name>
</gene>
<feature type="chain" id="PRO_5024392233" description="peptidylprolyl isomerase" evidence="5">
    <location>
        <begin position="24"/>
        <end position="444"/>
    </location>
</feature>
<dbReference type="PANTHER" id="PTHR45625">
    <property type="entry name" value="PEPTIDYL-PROLYL CIS-TRANS ISOMERASE-RELATED"/>
    <property type="match status" value="1"/>
</dbReference>
<dbReference type="Pfam" id="PF00160">
    <property type="entry name" value="Pro_isomerase"/>
    <property type="match status" value="1"/>
</dbReference>
<dbReference type="InterPro" id="IPR044666">
    <property type="entry name" value="Cyclophilin_A-like"/>
</dbReference>
<dbReference type="InterPro" id="IPR029000">
    <property type="entry name" value="Cyclophilin-like_dom_sf"/>
</dbReference>
<feature type="region of interest" description="Disordered" evidence="4">
    <location>
        <begin position="21"/>
        <end position="41"/>
    </location>
</feature>
<name>A0A5M4AZ03_9BACT</name>
<evidence type="ECO:0000256" key="3">
    <source>
        <dbReference type="ARBA" id="ARBA00023235"/>
    </source>
</evidence>
<sequence length="444" mass="49611">MVRMRQFLILTLALVLASCGGSGKQGNTSGKNKNTTEKKAPEKVSFGSLLPSIFSVTTYDGKRRLEQGMGFFLNDSVAVSPYSLFGNSNRAEVQPLDGNATYEVAGFLAVDRINDLVLLKIKNLHRPGLKLYTGHVPRGALTYVVSPIRGKTVPIGKGKMLEKSTIQGNNVFRISNIIYSSTNGRPVFLNNRKVLGVGKMYSAGIDQDYVAVPAEVVAKLLEKQNEPLKPLSRLGGKVPPEVSAANAKIKGVLVETDYGNITIRLFNNMPLYRDNFLKLVREHYYDSLLWHRVIAKFVIQTGAADTRHAEPDDMVGWKGPGYTLPANINPKYFHRRGMVGVPRLPDRQNRFKRSDGSQFYIVVGRTYSDKELDDIEKENHIKFSPEQRHVYKTIGGAPTLDGEYTIFGEVTSGMNVADKIDTVSVNKYYRPLRDIRVKRIRILK</sequence>
<dbReference type="SUPFAM" id="SSF50891">
    <property type="entry name" value="Cyclophilin-like"/>
    <property type="match status" value="1"/>
</dbReference>
<dbReference type="InterPro" id="IPR009003">
    <property type="entry name" value="Peptidase_S1_PA"/>
</dbReference>
<accession>A0A5M4AZ03</accession>
<evidence type="ECO:0000313" key="8">
    <source>
        <dbReference type="Proteomes" id="UP000391834"/>
    </source>
</evidence>
<evidence type="ECO:0000313" key="7">
    <source>
        <dbReference type="EMBL" id="GET32846.1"/>
    </source>
</evidence>
<feature type="signal peptide" evidence="5">
    <location>
        <begin position="1"/>
        <end position="23"/>
    </location>
</feature>
<keyword evidence="2" id="KW-0697">Rotamase</keyword>
<keyword evidence="3" id="KW-0413">Isomerase</keyword>
<dbReference type="CDD" id="cd00317">
    <property type="entry name" value="cyclophilin"/>
    <property type="match status" value="1"/>
</dbReference>
<evidence type="ECO:0000256" key="2">
    <source>
        <dbReference type="ARBA" id="ARBA00023110"/>
    </source>
</evidence>
<dbReference type="EC" id="5.2.1.8" evidence="1"/>
<dbReference type="AlphaFoldDB" id="A0A5M4AZ03"/>
<dbReference type="OrthoDB" id="9807797at2"/>
<evidence type="ECO:0000259" key="6">
    <source>
        <dbReference type="PROSITE" id="PS50072"/>
    </source>
</evidence>
<proteinExistence type="predicted"/>
<keyword evidence="5" id="KW-0732">Signal</keyword>
<dbReference type="PROSITE" id="PS50072">
    <property type="entry name" value="CSA_PPIASE_2"/>
    <property type="match status" value="1"/>
</dbReference>
<dbReference type="InterPro" id="IPR002130">
    <property type="entry name" value="Cyclophilin-type_PPIase_dom"/>
</dbReference>
<dbReference type="PANTHER" id="PTHR45625:SF4">
    <property type="entry name" value="PEPTIDYLPROLYL ISOMERASE DOMAIN AND WD REPEAT-CONTAINING PROTEIN 1"/>
    <property type="match status" value="1"/>
</dbReference>
<evidence type="ECO:0000256" key="1">
    <source>
        <dbReference type="ARBA" id="ARBA00013194"/>
    </source>
</evidence>
<dbReference type="Proteomes" id="UP000391834">
    <property type="component" value="Unassembled WGS sequence"/>
</dbReference>
<dbReference type="Gene3D" id="2.40.100.10">
    <property type="entry name" value="Cyclophilin-like"/>
    <property type="match status" value="1"/>
</dbReference>
<dbReference type="EMBL" id="BLAX01000001">
    <property type="protein sequence ID" value="GET32846.1"/>
    <property type="molecule type" value="Genomic_DNA"/>
</dbReference>
<dbReference type="GO" id="GO:0003755">
    <property type="term" value="F:peptidyl-prolyl cis-trans isomerase activity"/>
    <property type="evidence" value="ECO:0007669"/>
    <property type="project" value="UniProtKB-KW"/>
</dbReference>
<dbReference type="SUPFAM" id="SSF50494">
    <property type="entry name" value="Trypsin-like serine proteases"/>
    <property type="match status" value="1"/>
</dbReference>
<keyword evidence="8" id="KW-1185">Reference proteome</keyword>
<protein>
    <recommendedName>
        <fullName evidence="1">peptidylprolyl isomerase</fullName>
        <ecNumber evidence="1">5.2.1.8</ecNumber>
    </recommendedName>
</protein>
<evidence type="ECO:0000256" key="4">
    <source>
        <dbReference type="SAM" id="MobiDB-lite"/>
    </source>
</evidence>
<feature type="domain" description="PPIase cyclophilin-type" evidence="6">
    <location>
        <begin position="255"/>
        <end position="442"/>
    </location>
</feature>
<organism evidence="7 8">
    <name type="scientific">Prolixibacter bellariivorans</name>
    <dbReference type="NCBI Taxonomy" id="314319"/>
    <lineage>
        <taxon>Bacteria</taxon>
        <taxon>Pseudomonadati</taxon>
        <taxon>Bacteroidota</taxon>
        <taxon>Bacteroidia</taxon>
        <taxon>Marinilabiliales</taxon>
        <taxon>Prolixibacteraceae</taxon>
        <taxon>Prolixibacter</taxon>
    </lineage>
</organism>
<reference evidence="7 8" key="1">
    <citation type="submission" date="2019-10" db="EMBL/GenBank/DDBJ databases">
        <title>Prolixibacter strains distinguished by the presence of nitrate reductase genes were adept at nitrate-dependent anaerobic corrosion of metallic iron and carbon steel.</title>
        <authorList>
            <person name="Iino T."/>
            <person name="Shono N."/>
            <person name="Ito K."/>
            <person name="Nakamura R."/>
            <person name="Sueoka K."/>
            <person name="Harayama S."/>
            <person name="Ohkuma M."/>
        </authorList>
    </citation>
    <scope>NUCLEOTIDE SEQUENCE [LARGE SCALE GENOMIC DNA]</scope>
    <source>
        <strain evidence="7 8">JCM 13498</strain>
    </source>
</reference>
<comment type="caution">
    <text evidence="7">The sequence shown here is derived from an EMBL/GenBank/DDBJ whole genome shotgun (WGS) entry which is preliminary data.</text>
</comment>
<dbReference type="PROSITE" id="PS51257">
    <property type="entry name" value="PROKAR_LIPOPROTEIN"/>
    <property type="match status" value="1"/>
</dbReference>
<evidence type="ECO:0000256" key="5">
    <source>
        <dbReference type="SAM" id="SignalP"/>
    </source>
</evidence>